<keyword evidence="4" id="KW-1185">Reference proteome</keyword>
<organism evidence="3 4">
    <name type="scientific">Monopterus albus</name>
    <name type="common">Swamp eel</name>
    <dbReference type="NCBI Taxonomy" id="43700"/>
    <lineage>
        <taxon>Eukaryota</taxon>
        <taxon>Metazoa</taxon>
        <taxon>Chordata</taxon>
        <taxon>Craniata</taxon>
        <taxon>Vertebrata</taxon>
        <taxon>Euteleostomi</taxon>
        <taxon>Actinopterygii</taxon>
        <taxon>Neopterygii</taxon>
        <taxon>Teleostei</taxon>
        <taxon>Neoteleostei</taxon>
        <taxon>Acanthomorphata</taxon>
        <taxon>Anabantaria</taxon>
        <taxon>Synbranchiformes</taxon>
        <taxon>Synbranchidae</taxon>
        <taxon>Monopterus</taxon>
    </lineage>
</organism>
<feature type="region of interest" description="Disordered" evidence="1">
    <location>
        <begin position="1"/>
        <end position="97"/>
    </location>
</feature>
<protein>
    <recommendedName>
        <fullName evidence="2">DUF4592 domain-containing protein</fullName>
    </recommendedName>
</protein>
<feature type="compositionally biased region" description="Basic and acidic residues" evidence="1">
    <location>
        <begin position="59"/>
        <end position="97"/>
    </location>
</feature>
<dbReference type="Ensembl" id="ENSMALT00000017769.1">
    <property type="protein sequence ID" value="ENSMALP00000017428.1"/>
    <property type="gene ID" value="ENSMALG00000012158.1"/>
</dbReference>
<name>A0A3Q3JDY7_MONAL</name>
<reference evidence="3" key="1">
    <citation type="submission" date="2025-08" db="UniProtKB">
        <authorList>
            <consortium name="Ensembl"/>
        </authorList>
    </citation>
    <scope>IDENTIFICATION</scope>
</reference>
<accession>A0A3Q3JDY7</accession>
<dbReference type="AlphaFoldDB" id="A0A3Q3JDY7"/>
<dbReference type="InterPro" id="IPR028030">
    <property type="entry name" value="DUF4592"/>
</dbReference>
<evidence type="ECO:0000313" key="4">
    <source>
        <dbReference type="Proteomes" id="UP000261600"/>
    </source>
</evidence>
<proteinExistence type="predicted"/>
<evidence type="ECO:0000313" key="3">
    <source>
        <dbReference type="Ensembl" id="ENSMALP00000017428.1"/>
    </source>
</evidence>
<evidence type="ECO:0000259" key="2">
    <source>
        <dbReference type="Pfam" id="PF15262"/>
    </source>
</evidence>
<reference evidence="3" key="2">
    <citation type="submission" date="2025-09" db="UniProtKB">
        <authorList>
            <consortium name="Ensembl"/>
        </authorList>
    </citation>
    <scope>IDENTIFICATION</scope>
</reference>
<dbReference type="Proteomes" id="UP000261600">
    <property type="component" value="Unplaced"/>
</dbReference>
<sequence length="97" mass="11641">MSQENVSDKVRNLQRQIAQGIKFGQRPPSLRRSEGDEGSSDEEEMPRSPLKVLAQVEAEPSKTEPKRLHEEERQEMMRRRELEEQRLRQEEEERRKR</sequence>
<dbReference type="STRING" id="43700.ENSMALP00000017428"/>
<feature type="domain" description="DUF4592" evidence="2">
    <location>
        <begin position="19"/>
        <end position="86"/>
    </location>
</feature>
<dbReference type="Pfam" id="PF15262">
    <property type="entry name" value="DUF4592"/>
    <property type="match status" value="1"/>
</dbReference>
<evidence type="ECO:0000256" key="1">
    <source>
        <dbReference type="SAM" id="MobiDB-lite"/>
    </source>
</evidence>
<feature type="compositionally biased region" description="Basic and acidic residues" evidence="1">
    <location>
        <begin position="1"/>
        <end position="11"/>
    </location>
</feature>